<reference evidence="1" key="1">
    <citation type="submission" date="2021-05" db="EMBL/GenBank/DDBJ databases">
        <authorList>
            <person name="Alioto T."/>
            <person name="Alioto T."/>
            <person name="Gomez Garrido J."/>
        </authorList>
    </citation>
    <scope>NUCLEOTIDE SEQUENCE</scope>
</reference>
<sequence length="103" mass="11942">MNIEHYNNNIAPLDDLSQYVHLSFVLQCSEFSHDHLISMLDNILESRLFFSLLLKLIYLLQIVLTSGDHFARRHCLIVSNNRVVCTCVVQMSRIPDLTISSFF</sequence>
<organism evidence="1">
    <name type="scientific">Cacopsylla melanoneura</name>
    <dbReference type="NCBI Taxonomy" id="428564"/>
    <lineage>
        <taxon>Eukaryota</taxon>
        <taxon>Metazoa</taxon>
        <taxon>Ecdysozoa</taxon>
        <taxon>Arthropoda</taxon>
        <taxon>Hexapoda</taxon>
        <taxon>Insecta</taxon>
        <taxon>Pterygota</taxon>
        <taxon>Neoptera</taxon>
        <taxon>Paraneoptera</taxon>
        <taxon>Hemiptera</taxon>
        <taxon>Sternorrhyncha</taxon>
        <taxon>Psylloidea</taxon>
        <taxon>Psyllidae</taxon>
        <taxon>Psyllinae</taxon>
        <taxon>Cacopsylla</taxon>
    </lineage>
</organism>
<proteinExistence type="predicted"/>
<name>A0A8D8ZHA2_9HEMI</name>
<evidence type="ECO:0000313" key="1">
    <source>
        <dbReference type="EMBL" id="CAG6745927.1"/>
    </source>
</evidence>
<dbReference type="EMBL" id="HBUF01507055">
    <property type="protein sequence ID" value="CAG6745927.1"/>
    <property type="molecule type" value="Transcribed_RNA"/>
</dbReference>
<accession>A0A8D8ZHA2</accession>
<protein>
    <submittedName>
        <fullName evidence="1">Uncharacterized protein</fullName>
    </submittedName>
</protein>
<dbReference type="AlphaFoldDB" id="A0A8D8ZHA2"/>